<dbReference type="Proteomes" id="UP000515312">
    <property type="component" value="Chromosome"/>
</dbReference>
<sequence>MSITGAIAELNKEIERLTKIRDSLAQVAPTGTSAKTASSASTKGSASAKTAAPVRKKRVLSAAARKKISEANKARWARIRGAKAAK</sequence>
<evidence type="ECO:0000313" key="2">
    <source>
        <dbReference type="EMBL" id="QNI30568.1"/>
    </source>
</evidence>
<dbReference type="EMBL" id="CP060394">
    <property type="protein sequence ID" value="QNI30568.1"/>
    <property type="molecule type" value="Genomic_DNA"/>
</dbReference>
<protein>
    <submittedName>
        <fullName evidence="2">Uncharacterized protein</fullName>
    </submittedName>
</protein>
<proteinExistence type="predicted"/>
<dbReference type="AlphaFoldDB" id="A0A7G8BDE8"/>
<gene>
    <name evidence="2" type="ORF">H7849_15635</name>
</gene>
<keyword evidence="3" id="KW-1185">Reference proteome</keyword>
<feature type="region of interest" description="Disordered" evidence="1">
    <location>
        <begin position="27"/>
        <end position="65"/>
    </location>
</feature>
<feature type="compositionally biased region" description="Low complexity" evidence="1">
    <location>
        <begin position="28"/>
        <end position="53"/>
    </location>
</feature>
<accession>A0A7G8BDE8</accession>
<organism evidence="2 3">
    <name type="scientific">Alloacidobacterium dinghuense</name>
    <dbReference type="NCBI Taxonomy" id="2763107"/>
    <lineage>
        <taxon>Bacteria</taxon>
        <taxon>Pseudomonadati</taxon>
        <taxon>Acidobacteriota</taxon>
        <taxon>Terriglobia</taxon>
        <taxon>Terriglobales</taxon>
        <taxon>Acidobacteriaceae</taxon>
        <taxon>Alloacidobacterium</taxon>
    </lineage>
</organism>
<dbReference type="KEGG" id="adin:H7849_15635"/>
<evidence type="ECO:0000256" key="1">
    <source>
        <dbReference type="SAM" id="MobiDB-lite"/>
    </source>
</evidence>
<evidence type="ECO:0000313" key="3">
    <source>
        <dbReference type="Proteomes" id="UP000515312"/>
    </source>
</evidence>
<dbReference type="RefSeq" id="WP_186740533.1">
    <property type="nucleotide sequence ID" value="NZ_CP060394.1"/>
</dbReference>
<name>A0A7G8BDE8_9BACT</name>
<reference evidence="2 3" key="1">
    <citation type="submission" date="2020-08" db="EMBL/GenBank/DDBJ databases">
        <title>Edaphobacter telluris sp. nov. and Acidobacterium dinghuensis sp. nov., two acidobacteria isolated from forest soil.</title>
        <authorList>
            <person name="Fu J."/>
            <person name="Qiu L."/>
        </authorList>
    </citation>
    <scope>NUCLEOTIDE SEQUENCE [LARGE SCALE GENOMIC DNA]</scope>
    <source>
        <strain evidence="2">4Y35</strain>
    </source>
</reference>